<dbReference type="GO" id="GO:0045259">
    <property type="term" value="C:proton-transporting ATP synthase complex"/>
    <property type="evidence" value="ECO:0007669"/>
    <property type="project" value="UniProtKB-KW"/>
</dbReference>
<evidence type="ECO:0000256" key="12">
    <source>
        <dbReference type="SAM" id="Phobius"/>
    </source>
</evidence>
<proteinExistence type="inferred from homology"/>
<feature type="transmembrane region" description="Helical" evidence="12">
    <location>
        <begin position="107"/>
        <end position="127"/>
    </location>
</feature>
<feature type="transmembrane region" description="Helical" evidence="12">
    <location>
        <begin position="21"/>
        <end position="38"/>
    </location>
</feature>
<reference evidence="13" key="1">
    <citation type="journal article" date="2020" name="Zool. J. Linn. Soc.">
        <title>Mitogenomic phylogeny and fossil-calibrated mutation rates for all F- and M-type mtDNA genes of the largest freshwater mussel family, the Unionidae (Bivalvia).</title>
        <authorList>
            <person name="Zieritz A."/>
            <person name="Froufe E."/>
            <person name="Bolotov I."/>
            <person name="Goncalves D.V."/>
            <person name="Aldridge D.C."/>
            <person name="Bogan A.E."/>
            <person name="Gan H.M."/>
            <person name="Gomes-Dos-Santos A."/>
            <person name="Sousa R."/>
            <person name="Teixeira A."/>
            <person name="Varandas S."/>
            <person name="Zanatta D."/>
            <person name="Lopes-Lima M."/>
        </authorList>
    </citation>
    <scope>NUCLEOTIDE SEQUENCE</scope>
    <source>
        <strain evidence="13">RecSum_M</strain>
    </source>
</reference>
<name>A0A8A3WP47_9BIVA</name>
<dbReference type="EMBL" id="MW242819">
    <property type="protein sequence ID" value="QTA71726.1"/>
    <property type="molecule type" value="Genomic_DNA"/>
</dbReference>
<dbReference type="InterPro" id="IPR045083">
    <property type="entry name" value="ATP_synth_F0_asu_bact/mt"/>
</dbReference>
<protein>
    <recommendedName>
        <fullName evidence="11">ATP synthase subunit a</fullName>
    </recommendedName>
</protein>
<dbReference type="GO" id="GO:0005743">
    <property type="term" value="C:mitochondrial inner membrane"/>
    <property type="evidence" value="ECO:0007669"/>
    <property type="project" value="UniProtKB-SubCell"/>
</dbReference>
<organism evidence="13">
    <name type="scientific">Rectidens sumatrensis</name>
    <dbReference type="NCBI Taxonomy" id="1903498"/>
    <lineage>
        <taxon>Eukaryota</taxon>
        <taxon>Metazoa</taxon>
        <taxon>Spiralia</taxon>
        <taxon>Lophotrochozoa</taxon>
        <taxon>Mollusca</taxon>
        <taxon>Bivalvia</taxon>
        <taxon>Autobranchia</taxon>
        <taxon>Heteroconchia</taxon>
        <taxon>Palaeoheterodonta</taxon>
        <taxon>Unionida</taxon>
        <taxon>Unionoidea</taxon>
        <taxon>Unionidae</taxon>
        <taxon>Rectidentinae</taxon>
        <taxon>Rectidens</taxon>
    </lineage>
</organism>
<evidence type="ECO:0000256" key="8">
    <source>
        <dbReference type="ARBA" id="ARBA00023065"/>
    </source>
</evidence>
<feature type="transmembrane region" description="Helical" evidence="12">
    <location>
        <begin position="74"/>
        <end position="95"/>
    </location>
</feature>
<dbReference type="SUPFAM" id="SSF81336">
    <property type="entry name" value="F1F0 ATP synthase subunit A"/>
    <property type="match status" value="1"/>
</dbReference>
<keyword evidence="4" id="KW-0138">CF(0)</keyword>
<gene>
    <name evidence="13" type="primary">atp6-0</name>
</gene>
<dbReference type="InterPro" id="IPR035908">
    <property type="entry name" value="F0_ATP_A_sf"/>
</dbReference>
<dbReference type="PROSITE" id="PS00449">
    <property type="entry name" value="ATPASE_A"/>
    <property type="match status" value="1"/>
</dbReference>
<comment type="subcellular location">
    <subcellularLocation>
        <location evidence="1">Membrane</location>
        <topology evidence="1">Multi-pass membrane protein</topology>
    </subcellularLocation>
    <subcellularLocation>
        <location evidence="11">Mitochondrion inner membrane</location>
        <topology evidence="11">Multi-pass membrane protein</topology>
    </subcellularLocation>
</comment>
<evidence type="ECO:0000256" key="1">
    <source>
        <dbReference type="ARBA" id="ARBA00004141"/>
    </source>
</evidence>
<feature type="transmembrane region" description="Helical" evidence="12">
    <location>
        <begin position="195"/>
        <end position="220"/>
    </location>
</feature>
<evidence type="ECO:0000256" key="3">
    <source>
        <dbReference type="ARBA" id="ARBA00022448"/>
    </source>
</evidence>
<keyword evidence="7 12" id="KW-1133">Transmembrane helix</keyword>
<dbReference type="Pfam" id="PF00119">
    <property type="entry name" value="ATP-synt_A"/>
    <property type="match status" value="1"/>
</dbReference>
<evidence type="ECO:0000256" key="2">
    <source>
        <dbReference type="ARBA" id="ARBA00006810"/>
    </source>
</evidence>
<dbReference type="Gene3D" id="1.20.120.220">
    <property type="entry name" value="ATP synthase, F0 complex, subunit A"/>
    <property type="match status" value="1"/>
</dbReference>
<dbReference type="CDD" id="cd00310">
    <property type="entry name" value="ATP-synt_Fo_a_6"/>
    <property type="match status" value="1"/>
</dbReference>
<dbReference type="NCBIfam" id="TIGR01131">
    <property type="entry name" value="ATP_synt_6_or_A"/>
    <property type="match status" value="1"/>
</dbReference>
<evidence type="ECO:0000313" key="13">
    <source>
        <dbReference type="EMBL" id="QTA71726.1"/>
    </source>
</evidence>
<evidence type="ECO:0000256" key="11">
    <source>
        <dbReference type="RuleBase" id="RU004450"/>
    </source>
</evidence>
<keyword evidence="6" id="KW-0375">Hydrogen ion transport</keyword>
<geneLocation type="mitochondrion" evidence="13"/>
<dbReference type="PANTHER" id="PTHR11410">
    <property type="entry name" value="ATP SYNTHASE SUBUNIT A"/>
    <property type="match status" value="1"/>
</dbReference>
<evidence type="ECO:0000256" key="9">
    <source>
        <dbReference type="ARBA" id="ARBA00023136"/>
    </source>
</evidence>
<evidence type="ECO:0000256" key="5">
    <source>
        <dbReference type="ARBA" id="ARBA00022692"/>
    </source>
</evidence>
<dbReference type="PRINTS" id="PR00123">
    <property type="entry name" value="ATPASEA"/>
</dbReference>
<evidence type="ECO:0000256" key="6">
    <source>
        <dbReference type="ARBA" id="ARBA00022781"/>
    </source>
</evidence>
<comment type="similarity">
    <text evidence="2">Belongs to the ATPase A chain family.</text>
</comment>
<keyword evidence="3" id="KW-0813">Transport</keyword>
<dbReference type="GO" id="GO:0046933">
    <property type="term" value="F:proton-transporting ATP synthase activity, rotational mechanism"/>
    <property type="evidence" value="ECO:0007669"/>
    <property type="project" value="TreeGrafter"/>
</dbReference>
<keyword evidence="5 12" id="KW-0812">Transmembrane</keyword>
<dbReference type="PANTHER" id="PTHR11410:SF0">
    <property type="entry name" value="ATP SYNTHASE SUBUNIT A"/>
    <property type="match status" value="1"/>
</dbReference>
<keyword evidence="13" id="KW-0496">Mitochondrion</keyword>
<keyword evidence="9 12" id="KW-0472">Membrane</keyword>
<dbReference type="InterPro" id="IPR000568">
    <property type="entry name" value="ATP_synth_F0_asu"/>
</dbReference>
<dbReference type="AlphaFoldDB" id="A0A8A3WP47"/>
<dbReference type="InterPro" id="IPR023011">
    <property type="entry name" value="ATP_synth_F0_asu_AS"/>
</dbReference>
<keyword evidence="10" id="KW-0066">ATP synthesis</keyword>
<feature type="transmembrane region" description="Helical" evidence="12">
    <location>
        <begin position="133"/>
        <end position="153"/>
    </location>
</feature>
<sequence length="229" mass="25408">MLVDIFSSLDFYHISEGYGKIDSFLSYFSFYMGGMVLWPNKGGFWISRSNQSDIYSPVLKEIFQIVVDSKGYRFGGFSVGCISVFCFIMGLNFGGMVPGSCSVSSHLSVGLSLALIWWAWCVMSGYLLSWKSFLAHLLPLGTPFFLCPLMVLIETVSILIRPVTLAVRLVANITMGHLMLSLVGEHLVGKSSVLISAYVLFEFFVCGLQAYVFTLLGMLYSGDHPDMED</sequence>
<evidence type="ECO:0000256" key="7">
    <source>
        <dbReference type="ARBA" id="ARBA00022989"/>
    </source>
</evidence>
<feature type="transmembrane region" description="Helical" evidence="12">
    <location>
        <begin position="165"/>
        <end position="183"/>
    </location>
</feature>
<keyword evidence="8" id="KW-0406">Ion transport</keyword>
<evidence type="ECO:0000256" key="10">
    <source>
        <dbReference type="ARBA" id="ARBA00023310"/>
    </source>
</evidence>
<accession>A0A8A3WP47</accession>
<evidence type="ECO:0000256" key="4">
    <source>
        <dbReference type="ARBA" id="ARBA00022547"/>
    </source>
</evidence>